<reference evidence="6 7" key="1">
    <citation type="submission" date="2024-02" db="EMBL/GenBank/DDBJ databases">
        <authorList>
            <person name="Chen Y."/>
            <person name="Shah S."/>
            <person name="Dougan E. K."/>
            <person name="Thang M."/>
            <person name="Chan C."/>
        </authorList>
    </citation>
    <scope>NUCLEOTIDE SEQUENCE [LARGE SCALE GENOMIC DNA]</scope>
</reference>
<dbReference type="InterPro" id="IPR016143">
    <property type="entry name" value="Citrate_synth-like_sm_a-sub"/>
</dbReference>
<gene>
    <name evidence="6" type="ORF">CCMP2556_LOCUS9675</name>
</gene>
<feature type="compositionally biased region" description="Basic and acidic residues" evidence="4">
    <location>
        <begin position="1269"/>
        <end position="1284"/>
    </location>
</feature>
<dbReference type="InterPro" id="IPR036869">
    <property type="entry name" value="J_dom_sf"/>
</dbReference>
<dbReference type="InterPro" id="IPR019810">
    <property type="entry name" value="Citrate_synthase_AS"/>
</dbReference>
<dbReference type="SUPFAM" id="SSF48256">
    <property type="entry name" value="Citrate synthase"/>
    <property type="match status" value="1"/>
</dbReference>
<sequence length="1291" mass="144295">MTSLHPVRVSLSVSWLRYRQSARPGQAKDEEASAAAGAASYWRGTRVRQEEELNLPAPQIQIGENGSMSIEYDGYDLVQECLEYYVDKSLEARNQRRVYEKELHALNQRDSSRLDQHDLRAVMVYLLMENADRSLHKDLGLSLRCLARFFWHYPVVIFHTNGSTQAELAWLKSLAPPHMKVSFEEVALGFPAEILNFPGGPDAFLQPPLCMLDGKHWWTSHRTCGCRCPAWRPQCWPVNWMHAAHFFTAGMFRTKTFQDGGYDYFFRVDTDLFFVAAPVVDPFKLMAETRCVMVYDHLSREAPGCFDDFDRRSAEFLEQMEYTGEPDVDILLVGKGPAAAGGQWTIGDARFFTTPLYLQFAEHMVSGIYAHRWSEQLILLRSAALFGPRAKVWKLSEEMPAVSLCTSPLFPEDAGGSGASAGLLHLKGGFRQEHLLKTCAAEMVRILNALSSEQLSQAVSEEAQSPAERAAGGVAVSKIFEEPQWRMTSPPVPCSALCPAGPVPSWVAGHEAPQEMVGECACWRWVPKTSRVALVADFPASHPLAGIGRFGRLLGLLVSSQGATPGRSPEQVPHFPASFAGSIGPLLCELMVFDDGSMTADKAQSSAMSGLEVKTAPSCVWVFRRVSTNLLKLFKGKRTKIAKLAKEKAALKADLLKNHGERKIQDVTVEMAINGARAIKSMVTETSDLDANKGIAYRHLSLYEVNTKLPKAPGGSVALPEGAFWLLVTGEEPSAEEVKGMTEELHKRATIPANVMTTIDSLPKETHPMTQLSVAMLALQKDSKFFKKYQEGMKKDDYWSYALEDCLDVVAKVPIIAAKIYRRTFHDGKLPEYDPKLDWAANFAQMLGINQSEDFKEAMRLYLMLHADHEGGNVSAHATHLVGSALSDPYYAWAAGLCGLAGPLHGLANQECLSWLLDVQKQLGGQKPTKDLMTDFANKTLKEGKVIPGFGHAVLRNTDPRYMLEREFALKHCTEDPLFQLVDSCYQAIPPVLLKQGKVKNPFPNVDAHSGQLMHFYNLKEQNFYTVVFAVSRTLGVMAQYIWSRAVSLPIERPKSLPLDELMILAKKHRWQREKGLVINYADPATAAGTAVLGLGLVVLPLLSKLNQIQAEETFQYKYHGETNPRQPLRLFTESELRQRLGSLDAHCVAKEIVMSTEELDEHMEASSMEETDDEVGRIQKWRDSVNGHLRSLQKRSALAFLGLPPDSSMNDINAVYKKMALELHPDKGGDPEKFQELQEMKERLTEIEKEEENPDGKKENEDDPEEEEAKKQKEKEEEEEKNRLPPPTSE</sequence>
<keyword evidence="2 3" id="KW-0808">Transferase</keyword>
<dbReference type="InterPro" id="IPR001623">
    <property type="entry name" value="DnaJ_domain"/>
</dbReference>
<evidence type="ECO:0000259" key="5">
    <source>
        <dbReference type="PROSITE" id="PS50076"/>
    </source>
</evidence>
<protein>
    <recommendedName>
        <fullName evidence="3">Citrate synthase</fullName>
    </recommendedName>
</protein>
<dbReference type="Pfam" id="PF00285">
    <property type="entry name" value="Citrate_synt"/>
    <property type="match status" value="1"/>
</dbReference>
<dbReference type="SUPFAM" id="SSF46565">
    <property type="entry name" value="Chaperone J-domain"/>
    <property type="match status" value="1"/>
</dbReference>
<dbReference type="CDD" id="cd06257">
    <property type="entry name" value="DnaJ"/>
    <property type="match status" value="1"/>
</dbReference>
<dbReference type="Gene3D" id="3.90.550.10">
    <property type="entry name" value="Spore Coat Polysaccharide Biosynthesis Protein SpsA, Chain A"/>
    <property type="match status" value="1"/>
</dbReference>
<dbReference type="PROSITE" id="PS50076">
    <property type="entry name" value="DNAJ_2"/>
    <property type="match status" value="1"/>
</dbReference>
<evidence type="ECO:0000256" key="1">
    <source>
        <dbReference type="ARBA" id="ARBA00010566"/>
    </source>
</evidence>
<dbReference type="PROSITE" id="PS00480">
    <property type="entry name" value="CITRATE_SYNTHASE"/>
    <property type="match status" value="1"/>
</dbReference>
<proteinExistence type="inferred from homology"/>
<evidence type="ECO:0000256" key="3">
    <source>
        <dbReference type="RuleBase" id="RU000441"/>
    </source>
</evidence>
<dbReference type="PRINTS" id="PR00143">
    <property type="entry name" value="CITRTSNTHASE"/>
</dbReference>
<organism evidence="6 7">
    <name type="scientific">Durusdinium trenchii</name>
    <dbReference type="NCBI Taxonomy" id="1381693"/>
    <lineage>
        <taxon>Eukaryota</taxon>
        <taxon>Sar</taxon>
        <taxon>Alveolata</taxon>
        <taxon>Dinophyceae</taxon>
        <taxon>Suessiales</taxon>
        <taxon>Symbiodiniaceae</taxon>
        <taxon>Durusdinium</taxon>
    </lineage>
</organism>
<dbReference type="InterPro" id="IPR002020">
    <property type="entry name" value="Citrate_synthase"/>
</dbReference>
<dbReference type="SUPFAM" id="SSF53448">
    <property type="entry name" value="Nucleotide-diphospho-sugar transferases"/>
    <property type="match status" value="1"/>
</dbReference>
<dbReference type="NCBIfam" id="NF007128">
    <property type="entry name" value="PRK09569.1"/>
    <property type="match status" value="1"/>
</dbReference>
<keyword evidence="7" id="KW-1185">Reference proteome</keyword>
<evidence type="ECO:0000256" key="4">
    <source>
        <dbReference type="SAM" id="MobiDB-lite"/>
    </source>
</evidence>
<evidence type="ECO:0000313" key="6">
    <source>
        <dbReference type="EMBL" id="CAK9009462.1"/>
    </source>
</evidence>
<dbReference type="Gene3D" id="1.10.287.110">
    <property type="entry name" value="DnaJ domain"/>
    <property type="match status" value="1"/>
</dbReference>
<name>A0ABP0J526_9DINO</name>
<dbReference type="Pfam" id="PF00226">
    <property type="entry name" value="DnaJ"/>
    <property type="match status" value="1"/>
</dbReference>
<feature type="domain" description="J" evidence="5">
    <location>
        <begin position="1197"/>
        <end position="1266"/>
    </location>
</feature>
<dbReference type="Proteomes" id="UP001642484">
    <property type="component" value="Unassembled WGS sequence"/>
</dbReference>
<feature type="compositionally biased region" description="Basic and acidic residues" evidence="4">
    <location>
        <begin position="1227"/>
        <end position="1248"/>
    </location>
</feature>
<dbReference type="InterPro" id="IPR029044">
    <property type="entry name" value="Nucleotide-diphossugar_trans"/>
</dbReference>
<comment type="caution">
    <text evidence="6">The sequence shown here is derived from an EMBL/GenBank/DDBJ whole genome shotgun (WGS) entry which is preliminary data.</text>
</comment>
<dbReference type="SMART" id="SM00271">
    <property type="entry name" value="DnaJ"/>
    <property type="match status" value="1"/>
</dbReference>
<evidence type="ECO:0000313" key="7">
    <source>
        <dbReference type="Proteomes" id="UP001642484"/>
    </source>
</evidence>
<dbReference type="PANTHER" id="PTHR11739:SF8">
    <property type="entry name" value="CITRATE SYNTHASE, MITOCHONDRIAL"/>
    <property type="match status" value="1"/>
</dbReference>
<feature type="region of interest" description="Disordered" evidence="4">
    <location>
        <begin position="1227"/>
        <end position="1291"/>
    </location>
</feature>
<dbReference type="InterPro" id="IPR036969">
    <property type="entry name" value="Citrate_synthase_sf"/>
</dbReference>
<dbReference type="EMBL" id="CAXAMN010004447">
    <property type="protein sequence ID" value="CAK9009462.1"/>
    <property type="molecule type" value="Genomic_DNA"/>
</dbReference>
<dbReference type="Gene3D" id="1.10.230.10">
    <property type="entry name" value="Cytochrome P450-Terp, domain 2"/>
    <property type="match status" value="1"/>
</dbReference>
<dbReference type="Gene3D" id="1.10.580.10">
    <property type="entry name" value="Citrate Synthase, domain 1"/>
    <property type="match status" value="1"/>
</dbReference>
<dbReference type="InterPro" id="IPR016142">
    <property type="entry name" value="Citrate_synth-like_lrg_a-sub"/>
</dbReference>
<evidence type="ECO:0000256" key="2">
    <source>
        <dbReference type="ARBA" id="ARBA00022679"/>
    </source>
</evidence>
<accession>A0ABP0J526</accession>
<dbReference type="PANTHER" id="PTHR11739">
    <property type="entry name" value="CITRATE SYNTHASE"/>
    <property type="match status" value="1"/>
</dbReference>
<comment type="similarity">
    <text evidence="1 3">Belongs to the citrate synthase family.</text>
</comment>